<gene>
    <name evidence="2" type="ORF">TOPH_07322</name>
</gene>
<dbReference type="Proteomes" id="UP000036947">
    <property type="component" value="Unassembled WGS sequence"/>
</dbReference>
<sequence>MTALRYVIYSRNNTLLDTNKSIRYNCDAVEPLVQKIIEHQSGDRDKAEVLYISAVEQGLWVVFDYDNPYHDECTVIGFKIKQRTFTKIKPIFVPPAIIHQRIRGCYGFPTLVGGEVRRPPSVKTVQAASEKQATPSDLITPSSGEEKGEDPCGATGGMKQEGESSGLE</sequence>
<dbReference type="AlphaFoldDB" id="A0A0L0N239"/>
<evidence type="ECO:0000313" key="3">
    <source>
        <dbReference type="Proteomes" id="UP000036947"/>
    </source>
</evidence>
<evidence type="ECO:0000313" key="2">
    <source>
        <dbReference type="EMBL" id="KND88091.1"/>
    </source>
</evidence>
<dbReference type="OrthoDB" id="5430428at2759"/>
<keyword evidence="3" id="KW-1185">Reference proteome</keyword>
<comment type="caution">
    <text evidence="2">The sequence shown here is derived from an EMBL/GenBank/DDBJ whole genome shotgun (WGS) entry which is preliminary data.</text>
</comment>
<feature type="region of interest" description="Disordered" evidence="1">
    <location>
        <begin position="122"/>
        <end position="168"/>
    </location>
</feature>
<reference evidence="2 3" key="1">
    <citation type="journal article" date="2015" name="BMC Genomics">
        <title>The genome of the truffle-parasite Tolypocladium ophioglossoides and the evolution of antifungal peptaibiotics.</title>
        <authorList>
            <person name="Quandt C.A."/>
            <person name="Bushley K.E."/>
            <person name="Spatafora J.W."/>
        </authorList>
    </citation>
    <scope>NUCLEOTIDE SEQUENCE [LARGE SCALE GENOMIC DNA]</scope>
    <source>
        <strain evidence="2 3">CBS 100239</strain>
    </source>
</reference>
<organism evidence="2 3">
    <name type="scientific">Tolypocladium ophioglossoides (strain CBS 100239)</name>
    <name type="common">Snaketongue truffleclub</name>
    <name type="synonym">Elaphocordyceps ophioglossoides</name>
    <dbReference type="NCBI Taxonomy" id="1163406"/>
    <lineage>
        <taxon>Eukaryota</taxon>
        <taxon>Fungi</taxon>
        <taxon>Dikarya</taxon>
        <taxon>Ascomycota</taxon>
        <taxon>Pezizomycotina</taxon>
        <taxon>Sordariomycetes</taxon>
        <taxon>Hypocreomycetidae</taxon>
        <taxon>Hypocreales</taxon>
        <taxon>Ophiocordycipitaceae</taxon>
        <taxon>Tolypocladium</taxon>
    </lineage>
</organism>
<accession>A0A0L0N239</accession>
<proteinExistence type="predicted"/>
<feature type="compositionally biased region" description="Polar residues" evidence="1">
    <location>
        <begin position="123"/>
        <end position="143"/>
    </location>
</feature>
<dbReference type="EMBL" id="LFRF01000029">
    <property type="protein sequence ID" value="KND88091.1"/>
    <property type="molecule type" value="Genomic_DNA"/>
</dbReference>
<name>A0A0L0N239_TOLOC</name>
<evidence type="ECO:0000256" key="1">
    <source>
        <dbReference type="SAM" id="MobiDB-lite"/>
    </source>
</evidence>
<protein>
    <submittedName>
        <fullName evidence="2">Uncharacterized protein</fullName>
    </submittedName>
</protein>